<dbReference type="CDD" id="cd07737">
    <property type="entry name" value="YcbL-like_MBL-fold"/>
    <property type="match status" value="1"/>
</dbReference>
<dbReference type="Gene3D" id="3.60.15.10">
    <property type="entry name" value="Ribonuclease Z/Hydroxyacylglutathione hydrolase-like"/>
    <property type="match status" value="1"/>
</dbReference>
<dbReference type="STRING" id="713585.THITH_03860"/>
<evidence type="ECO:0000256" key="2">
    <source>
        <dbReference type="ARBA" id="ARBA00022723"/>
    </source>
</evidence>
<dbReference type="GO" id="GO:0016787">
    <property type="term" value="F:hydrolase activity"/>
    <property type="evidence" value="ECO:0007669"/>
    <property type="project" value="UniProtKB-KW"/>
</dbReference>
<dbReference type="HOGENOM" id="CLU_030571_5_0_6"/>
<keyword evidence="4" id="KW-0862">Zinc</keyword>
<dbReference type="SMART" id="SM00849">
    <property type="entry name" value="Lactamase_B"/>
    <property type="match status" value="1"/>
</dbReference>
<protein>
    <recommendedName>
        <fullName evidence="5">Metallo-beta-lactamase domain-containing protein</fullName>
    </recommendedName>
</protein>
<evidence type="ECO:0000313" key="6">
    <source>
        <dbReference type="EMBL" id="AHE97542.1"/>
    </source>
</evidence>
<proteinExistence type="predicted"/>
<keyword evidence="7" id="KW-1185">Reference proteome</keyword>
<evidence type="ECO:0000259" key="5">
    <source>
        <dbReference type="SMART" id="SM00849"/>
    </source>
</evidence>
<dbReference type="SUPFAM" id="SSF56281">
    <property type="entry name" value="Metallo-hydrolase/oxidoreductase"/>
    <property type="match status" value="1"/>
</dbReference>
<feature type="domain" description="Metallo-beta-lactamase" evidence="5">
    <location>
        <begin position="13"/>
        <end position="193"/>
    </location>
</feature>
<keyword evidence="2" id="KW-0479">Metal-binding</keyword>
<evidence type="ECO:0000256" key="4">
    <source>
        <dbReference type="ARBA" id="ARBA00022833"/>
    </source>
</evidence>
<gene>
    <name evidence="6" type="ORF">THITH_03860</name>
</gene>
<dbReference type="AlphaFoldDB" id="W0DJW6"/>
<dbReference type="InterPro" id="IPR001279">
    <property type="entry name" value="Metallo-B-lactamas"/>
</dbReference>
<accession>W0DJW6</accession>
<evidence type="ECO:0000256" key="1">
    <source>
        <dbReference type="ARBA" id="ARBA00001947"/>
    </source>
</evidence>
<dbReference type="PANTHER" id="PTHR46233:SF3">
    <property type="entry name" value="HYDROXYACYLGLUTATHIONE HYDROLASE GLOC"/>
    <property type="match status" value="1"/>
</dbReference>
<organism evidence="6 7">
    <name type="scientific">Thioalkalivibrio paradoxus ARh 1</name>
    <dbReference type="NCBI Taxonomy" id="713585"/>
    <lineage>
        <taxon>Bacteria</taxon>
        <taxon>Pseudomonadati</taxon>
        <taxon>Pseudomonadota</taxon>
        <taxon>Gammaproteobacteria</taxon>
        <taxon>Chromatiales</taxon>
        <taxon>Ectothiorhodospiraceae</taxon>
        <taxon>Thioalkalivibrio</taxon>
    </lineage>
</organism>
<comment type="cofactor">
    <cofactor evidence="1">
        <name>Zn(2+)</name>
        <dbReference type="ChEBI" id="CHEBI:29105"/>
    </cofactor>
</comment>
<dbReference type="RefSeq" id="WP_006745829.1">
    <property type="nucleotide sequence ID" value="NZ_CP007029.1"/>
</dbReference>
<keyword evidence="3" id="KW-0378">Hydrolase</keyword>
<dbReference type="GO" id="GO:0046872">
    <property type="term" value="F:metal ion binding"/>
    <property type="evidence" value="ECO:0007669"/>
    <property type="project" value="UniProtKB-KW"/>
</dbReference>
<sequence>MLGFVSLPVTAFEQNATLIWCKNTQEAAWVDPGGSAETLWNEVANRGLDLRQILLTHGHLDHVGAARELADRADIPIVGPAEADRFWLEQLPMQARMFGTAEVAAFLPDRWLREGDRVRVGEQILDVYECPGHTPGHVVFHHAPSQLALVGDVLFAGSIGRTDFPMGNHSDLLRSIVTKLWPLGAETRFIPGHGPMSTFGEERRHNPFVSDRAIAAQRG</sequence>
<dbReference type="Proteomes" id="UP000005289">
    <property type="component" value="Chromosome"/>
</dbReference>
<dbReference type="PANTHER" id="PTHR46233">
    <property type="entry name" value="HYDROXYACYLGLUTATHIONE HYDROLASE GLOC"/>
    <property type="match status" value="1"/>
</dbReference>
<dbReference type="KEGG" id="tti:THITH_03860"/>
<evidence type="ECO:0000256" key="3">
    <source>
        <dbReference type="ARBA" id="ARBA00022801"/>
    </source>
</evidence>
<dbReference type="EMBL" id="CP007029">
    <property type="protein sequence ID" value="AHE97542.1"/>
    <property type="molecule type" value="Genomic_DNA"/>
</dbReference>
<dbReference type="Pfam" id="PF00753">
    <property type="entry name" value="Lactamase_B"/>
    <property type="match status" value="1"/>
</dbReference>
<evidence type="ECO:0000313" key="7">
    <source>
        <dbReference type="Proteomes" id="UP000005289"/>
    </source>
</evidence>
<reference evidence="6 7" key="1">
    <citation type="submission" date="2013-12" db="EMBL/GenBank/DDBJ databases">
        <authorList>
            <consortium name="DOE Joint Genome Institute"/>
            <person name="Muyzer G."/>
            <person name="Huntemann M."/>
            <person name="Han J."/>
            <person name="Chen A."/>
            <person name="Kyrpides N."/>
            <person name="Mavromatis K."/>
            <person name="Markowitz V."/>
            <person name="Palaniappan K."/>
            <person name="Ivanova N."/>
            <person name="Schaumberg A."/>
            <person name="Pati A."/>
            <person name="Liolios K."/>
            <person name="Nordberg H.P."/>
            <person name="Cantor M.N."/>
            <person name="Hua S.X."/>
            <person name="Woyke T."/>
        </authorList>
    </citation>
    <scope>NUCLEOTIDE SEQUENCE [LARGE SCALE GENOMIC DNA]</scope>
    <source>
        <strain evidence="6 7">ARh 1</strain>
    </source>
</reference>
<dbReference type="OrthoDB" id="9802248at2"/>
<dbReference type="InterPro" id="IPR051453">
    <property type="entry name" value="MBL_Glyoxalase_II"/>
</dbReference>
<name>W0DJW6_9GAMM</name>
<dbReference type="InterPro" id="IPR036866">
    <property type="entry name" value="RibonucZ/Hydroxyglut_hydro"/>
</dbReference>